<name>W7T8S6_9STRA</name>
<evidence type="ECO:0000313" key="2">
    <source>
        <dbReference type="Proteomes" id="UP000019335"/>
    </source>
</evidence>
<accession>W7T8S6</accession>
<dbReference type="EMBL" id="AZIL01002074">
    <property type="protein sequence ID" value="EWM22802.1"/>
    <property type="molecule type" value="Genomic_DNA"/>
</dbReference>
<reference evidence="1 2" key="1">
    <citation type="journal article" date="2014" name="Mol. Plant">
        <title>Chromosome Scale Genome Assembly and Transcriptome Profiling of Nannochloropsis gaditana in Nitrogen Depletion.</title>
        <authorList>
            <person name="Corteggiani Carpinelli E."/>
            <person name="Telatin A."/>
            <person name="Vitulo N."/>
            <person name="Forcato C."/>
            <person name="D'Angelo M."/>
            <person name="Schiavon R."/>
            <person name="Vezzi A."/>
            <person name="Giacometti G.M."/>
            <person name="Morosinotto T."/>
            <person name="Valle G."/>
        </authorList>
    </citation>
    <scope>NUCLEOTIDE SEQUENCE [LARGE SCALE GENOMIC DNA]</scope>
    <source>
        <strain evidence="1 2">B-31</strain>
    </source>
</reference>
<dbReference type="AlphaFoldDB" id="W7T8S6"/>
<organism evidence="1 2">
    <name type="scientific">Nannochloropsis gaditana</name>
    <dbReference type="NCBI Taxonomy" id="72520"/>
    <lineage>
        <taxon>Eukaryota</taxon>
        <taxon>Sar</taxon>
        <taxon>Stramenopiles</taxon>
        <taxon>Ochrophyta</taxon>
        <taxon>Eustigmatophyceae</taxon>
        <taxon>Eustigmatales</taxon>
        <taxon>Monodopsidaceae</taxon>
        <taxon>Nannochloropsis</taxon>
    </lineage>
</organism>
<protein>
    <submittedName>
        <fullName evidence="1">Uncharacterized protein</fullName>
    </submittedName>
</protein>
<comment type="caution">
    <text evidence="1">The sequence shown here is derived from an EMBL/GenBank/DDBJ whole genome shotgun (WGS) entry which is preliminary data.</text>
</comment>
<gene>
    <name evidence="1" type="ORF">Naga_100178g3</name>
</gene>
<evidence type="ECO:0000313" key="1">
    <source>
        <dbReference type="EMBL" id="EWM22802.1"/>
    </source>
</evidence>
<sequence length="110" mass="12408">MLKVKLAKKVERADAALACSRTPRHATELCTEPENTFDQPKLEIVRLQGQLRQAGSKLICARLLKYRSYMIVPTVWDVNVPGGFRSNILIFVLSKSQWGAEACFALDCPW</sequence>
<proteinExistence type="predicted"/>
<keyword evidence="2" id="KW-1185">Reference proteome</keyword>
<dbReference type="Proteomes" id="UP000019335">
    <property type="component" value="Unassembled WGS sequence"/>
</dbReference>